<organism evidence="8 9">
    <name type="scientific">Podarcis lilfordi</name>
    <name type="common">Lilford's wall lizard</name>
    <dbReference type="NCBI Taxonomy" id="74358"/>
    <lineage>
        <taxon>Eukaryota</taxon>
        <taxon>Metazoa</taxon>
        <taxon>Chordata</taxon>
        <taxon>Craniata</taxon>
        <taxon>Vertebrata</taxon>
        <taxon>Euteleostomi</taxon>
        <taxon>Lepidosauria</taxon>
        <taxon>Squamata</taxon>
        <taxon>Bifurcata</taxon>
        <taxon>Unidentata</taxon>
        <taxon>Episquamata</taxon>
        <taxon>Laterata</taxon>
        <taxon>Lacertibaenia</taxon>
        <taxon>Lacertidae</taxon>
        <taxon>Podarcis</taxon>
    </lineage>
</organism>
<evidence type="ECO:0000256" key="1">
    <source>
        <dbReference type="ARBA" id="ARBA00004370"/>
    </source>
</evidence>
<dbReference type="EMBL" id="OX395133">
    <property type="protein sequence ID" value="CAI5781264.1"/>
    <property type="molecule type" value="Genomic_DNA"/>
</dbReference>
<evidence type="ECO:0000313" key="8">
    <source>
        <dbReference type="EMBL" id="CAI5781264.1"/>
    </source>
</evidence>
<evidence type="ECO:0000313" key="9">
    <source>
        <dbReference type="Proteomes" id="UP001178461"/>
    </source>
</evidence>
<feature type="transmembrane region" description="Helical" evidence="7">
    <location>
        <begin position="193"/>
        <end position="214"/>
    </location>
</feature>
<keyword evidence="9" id="KW-1185">Reference proteome</keyword>
<keyword evidence="4 7" id="KW-1133">Transmembrane helix</keyword>
<evidence type="ECO:0000256" key="7">
    <source>
        <dbReference type="SAM" id="Phobius"/>
    </source>
</evidence>
<evidence type="ECO:0000256" key="4">
    <source>
        <dbReference type="ARBA" id="ARBA00022989"/>
    </source>
</evidence>
<feature type="compositionally biased region" description="Basic and acidic residues" evidence="6">
    <location>
        <begin position="1"/>
        <end position="18"/>
    </location>
</feature>
<dbReference type="GO" id="GO:0016020">
    <property type="term" value="C:membrane"/>
    <property type="evidence" value="ECO:0007669"/>
    <property type="project" value="UniProtKB-SubCell"/>
</dbReference>
<dbReference type="PANTHER" id="PTHR14948:SF46">
    <property type="entry name" value="DISPANIN SUBFAMILY A MEMBER 2B-LIKE-RELATED"/>
    <property type="match status" value="1"/>
</dbReference>
<keyword evidence="5 7" id="KW-0472">Membrane</keyword>
<dbReference type="InterPro" id="IPR007593">
    <property type="entry name" value="CD225/Dispanin_fam"/>
</dbReference>
<gene>
    <name evidence="8" type="ORF">PODLI_1B043590</name>
</gene>
<dbReference type="InterPro" id="IPR051423">
    <property type="entry name" value="CD225/Dispanin"/>
</dbReference>
<comment type="similarity">
    <text evidence="2">Belongs to the CD225/Dispanin family.</text>
</comment>
<evidence type="ECO:0000256" key="3">
    <source>
        <dbReference type="ARBA" id="ARBA00022692"/>
    </source>
</evidence>
<evidence type="ECO:0000256" key="6">
    <source>
        <dbReference type="SAM" id="MobiDB-lite"/>
    </source>
</evidence>
<dbReference type="Pfam" id="PF04505">
    <property type="entry name" value="CD225"/>
    <property type="match status" value="1"/>
</dbReference>
<name>A0AA35KP90_9SAUR</name>
<accession>A0AA35KP90</accession>
<protein>
    <submittedName>
        <fullName evidence="8">Proline rich transmembrane protein 1B-like</fullName>
    </submittedName>
</protein>
<evidence type="ECO:0000256" key="5">
    <source>
        <dbReference type="ARBA" id="ARBA00023136"/>
    </source>
</evidence>
<proteinExistence type="inferred from homology"/>
<dbReference type="AlphaFoldDB" id="A0AA35KP90"/>
<reference evidence="8" key="1">
    <citation type="submission" date="2022-12" db="EMBL/GenBank/DDBJ databases">
        <authorList>
            <person name="Alioto T."/>
            <person name="Alioto T."/>
            <person name="Gomez Garrido J."/>
        </authorList>
    </citation>
    <scope>NUCLEOTIDE SEQUENCE</scope>
</reference>
<keyword evidence="3 7" id="KW-0812">Transmembrane</keyword>
<sequence length="220" mass="23491">MEERQELSRGCRTEKTKEEEESTTMSNPKHEKLGEKALAAQNPPAYSEIDPYAEPDPLKQPPGPAPQAGYGAMPAPKAGYGAMPAPQAGYGAMPAPQAGYGAMPAPQAGYGAMPYYGPPSAGSHLGPVLQPPQAVYVTPVQPTNEPDYLIYSIFTMLCCCLPLGIAALVYSIQTREANFAGNAASAERNSRMARLFSHLALGIGLGFLILYIIIVTRNYR</sequence>
<evidence type="ECO:0000256" key="2">
    <source>
        <dbReference type="ARBA" id="ARBA00006843"/>
    </source>
</evidence>
<feature type="region of interest" description="Disordered" evidence="6">
    <location>
        <begin position="1"/>
        <end position="70"/>
    </location>
</feature>
<comment type="subcellular location">
    <subcellularLocation>
        <location evidence="1">Membrane</location>
    </subcellularLocation>
</comment>
<dbReference type="Proteomes" id="UP001178461">
    <property type="component" value="Chromosome 8"/>
</dbReference>
<dbReference type="PANTHER" id="PTHR14948">
    <property type="entry name" value="NG5"/>
    <property type="match status" value="1"/>
</dbReference>
<feature type="transmembrane region" description="Helical" evidence="7">
    <location>
        <begin position="148"/>
        <end position="172"/>
    </location>
</feature>